<evidence type="ECO:0000256" key="1">
    <source>
        <dbReference type="SAM" id="MobiDB-lite"/>
    </source>
</evidence>
<reference evidence="2" key="1">
    <citation type="submission" date="2021-06" db="EMBL/GenBank/DDBJ databases">
        <authorList>
            <person name="Hodson N. C."/>
            <person name="Mongue J. A."/>
            <person name="Jaron S. K."/>
        </authorList>
    </citation>
    <scope>NUCLEOTIDE SEQUENCE</scope>
</reference>
<protein>
    <submittedName>
        <fullName evidence="2">Uncharacterized protein</fullName>
    </submittedName>
</protein>
<keyword evidence="3" id="KW-1185">Reference proteome</keyword>
<evidence type="ECO:0000313" key="3">
    <source>
        <dbReference type="Proteomes" id="UP000708208"/>
    </source>
</evidence>
<dbReference type="Proteomes" id="UP000708208">
    <property type="component" value="Unassembled WGS sequence"/>
</dbReference>
<dbReference type="AlphaFoldDB" id="A0A8J2JX55"/>
<organism evidence="2 3">
    <name type="scientific">Allacma fusca</name>
    <dbReference type="NCBI Taxonomy" id="39272"/>
    <lineage>
        <taxon>Eukaryota</taxon>
        <taxon>Metazoa</taxon>
        <taxon>Ecdysozoa</taxon>
        <taxon>Arthropoda</taxon>
        <taxon>Hexapoda</taxon>
        <taxon>Collembola</taxon>
        <taxon>Symphypleona</taxon>
        <taxon>Sminthuridae</taxon>
        <taxon>Allacma</taxon>
    </lineage>
</organism>
<gene>
    <name evidence="2" type="ORF">AFUS01_LOCUS15152</name>
</gene>
<proteinExistence type="predicted"/>
<comment type="caution">
    <text evidence="2">The sequence shown here is derived from an EMBL/GenBank/DDBJ whole genome shotgun (WGS) entry which is preliminary data.</text>
</comment>
<name>A0A8J2JX55_9HEXA</name>
<dbReference type="EMBL" id="CAJVCH010132585">
    <property type="protein sequence ID" value="CAG7726232.1"/>
    <property type="molecule type" value="Genomic_DNA"/>
</dbReference>
<sequence length="87" mass="9027">MASIASLRSVCSAIVGKRGGSTCYYLSNSKNLSQSSSLSATKSSSSGSSKSGSKQPSSADVVVSKVKDPPSFVFKKVEGPRKYKSEV</sequence>
<accession>A0A8J2JX55</accession>
<evidence type="ECO:0000313" key="2">
    <source>
        <dbReference type="EMBL" id="CAG7726232.1"/>
    </source>
</evidence>
<feature type="region of interest" description="Disordered" evidence="1">
    <location>
        <begin position="32"/>
        <end position="63"/>
    </location>
</feature>